<evidence type="ECO:0008006" key="3">
    <source>
        <dbReference type="Google" id="ProtNLM"/>
    </source>
</evidence>
<comment type="caution">
    <text evidence="1">The sequence shown here is derived from an EMBL/GenBank/DDBJ whole genome shotgun (WGS) entry which is preliminary data.</text>
</comment>
<organism evidence="1 2">
    <name type="scientific">Acidovorax temperans</name>
    <dbReference type="NCBI Taxonomy" id="80878"/>
    <lineage>
        <taxon>Bacteria</taxon>
        <taxon>Pseudomonadati</taxon>
        <taxon>Pseudomonadota</taxon>
        <taxon>Betaproteobacteria</taxon>
        <taxon>Burkholderiales</taxon>
        <taxon>Comamonadaceae</taxon>
        <taxon>Acidovorax</taxon>
    </lineage>
</organism>
<dbReference type="PATRIC" id="fig|80878.5.peg.3445"/>
<dbReference type="InterPro" id="IPR046149">
    <property type="entry name" value="DUF6151"/>
</dbReference>
<gene>
    <name evidence="1" type="ORF">RP29_17560</name>
</gene>
<keyword evidence="2" id="KW-1185">Reference proteome</keyword>
<evidence type="ECO:0000313" key="2">
    <source>
        <dbReference type="Proteomes" id="UP000032566"/>
    </source>
</evidence>
<dbReference type="STRING" id="80878.RP29_17560"/>
<proteinExistence type="predicted"/>
<dbReference type="AlphaFoldDB" id="A0A0D7K823"/>
<dbReference type="EMBL" id="JXYQ01000068">
    <property type="protein sequence ID" value="KJA09288.1"/>
    <property type="molecule type" value="Genomic_DNA"/>
</dbReference>
<protein>
    <recommendedName>
        <fullName evidence="3">CENP-V/GFA domain-containing protein</fullName>
    </recommendedName>
</protein>
<reference evidence="1 2" key="1">
    <citation type="submission" date="2014-12" db="EMBL/GenBank/DDBJ databases">
        <title>Isolation of bacteria from lake water.</title>
        <authorList>
            <person name="Sheng K.-Y."/>
            <person name="Chin P.-S."/>
            <person name="Chan K.-G."/>
            <person name="Tan G.S."/>
        </authorList>
    </citation>
    <scope>NUCLEOTIDE SEQUENCE [LARGE SCALE GENOMIC DNA]</scope>
    <source>
        <strain evidence="1 2">KY4</strain>
    </source>
</reference>
<sequence>MNHRFQCRCGALSGHLSQPHRALRGVCYCKDCRAYAHHLGVAAWTHDMLGGAEFVAAQAEHVSFTSGIEHLACLSLTDKGLLRWYANCCNTPICNTARNWKVPYVGLIGACLKTDPVAFERSFPRLQMRVNTRSARQAPPPMRWSTVVSLARLMSRVMLSSINERYRQTPFFDQGGAPVVAVRVLAAACRTGAHGSG</sequence>
<accession>A0A0D7K823</accession>
<dbReference type="RefSeq" id="WP_044401727.1">
    <property type="nucleotide sequence ID" value="NZ_CP147774.1"/>
</dbReference>
<evidence type="ECO:0000313" key="1">
    <source>
        <dbReference type="EMBL" id="KJA09288.1"/>
    </source>
</evidence>
<name>A0A0D7K823_9BURK</name>
<dbReference type="Pfam" id="PF19648">
    <property type="entry name" value="DUF6151"/>
    <property type="match status" value="1"/>
</dbReference>
<dbReference type="Proteomes" id="UP000032566">
    <property type="component" value="Unassembled WGS sequence"/>
</dbReference>